<feature type="region of interest" description="Disordered" evidence="2">
    <location>
        <begin position="637"/>
        <end position="696"/>
    </location>
</feature>
<feature type="compositionally biased region" description="Acidic residues" evidence="2">
    <location>
        <begin position="114"/>
        <end position="129"/>
    </location>
</feature>
<comment type="caution">
    <text evidence="3">The sequence shown here is derived from an EMBL/GenBank/DDBJ whole genome shotgun (WGS) entry which is preliminary data.</text>
</comment>
<sequence length="696" mass="76659">MPSSDHLSTPQRILRTSQLNKIAVLPDGMAIPPPPSFLPPPPPPPSFGRKRQRNGNTTAAEQIIDDEDANYIVYPSDDEQAAPLRDERQISVEDQNEDYGDGAETPRNLRTDFDSDFEMESDAVFSEDQEPQRKRAKAGGEGELGGSDDDDEDDDDIDDPDADNLLVSGNNKGKRRVSQKWREDVYRPTPGADSDDSDLNLADVTPEKKRGKRKGVGKPTGGSSRKPTAPANGLARNKSKSTPNLRTDDKPGPSKIRQSRFYEGSMNDRLTRKGGVPPFVNYESTGDADSGAPEYNSFGMLVSSTSSSAMPPPPRPLPKSDLLQSTPPPPKSKFTFFAPISNWFSKRWQKATQEYEERERKKDQEEEVQKQVRVLIERKAKAEKLYAENKLRGINQPRMLDQRIEREPLVTEDQVLQLLDTPTEIGIAFTTDDVYAAPKMNESAMSLATIRAVPSLQGPTPRASTESTGSGGFVNALRNPNATVLGFHQYRDSDFRDGTPLTTDTTDRDIEGFRSRSRSPVPTPSKPLTKAEQKKKERLEKKMLDLKKKLAETELDLSQVLGNEPLATSTPAPKAATIKKVLNADETIILIHEDDDNRKDVDEADKIVERVMGAPEPTAALPARNRSMSPLKKLLNIGTKKSKETGDTLHTVNESAKIKKFSPSSRGRGGGARGGGRGGKPVSKKRNESPDELTAV</sequence>
<evidence type="ECO:0000256" key="2">
    <source>
        <dbReference type="SAM" id="MobiDB-lite"/>
    </source>
</evidence>
<evidence type="ECO:0000313" key="4">
    <source>
        <dbReference type="Proteomes" id="UP001307849"/>
    </source>
</evidence>
<feature type="compositionally biased region" description="Basic and acidic residues" evidence="2">
    <location>
        <begin position="505"/>
        <end position="514"/>
    </location>
</feature>
<feature type="compositionally biased region" description="Acidic residues" evidence="2">
    <location>
        <begin position="146"/>
        <end position="162"/>
    </location>
</feature>
<keyword evidence="4" id="KW-1185">Reference proteome</keyword>
<keyword evidence="1" id="KW-0175">Coiled coil</keyword>
<proteinExistence type="predicted"/>
<feature type="region of interest" description="Disordered" evidence="2">
    <location>
        <begin position="26"/>
        <end position="331"/>
    </location>
</feature>
<feature type="compositionally biased region" description="Gly residues" evidence="2">
    <location>
        <begin position="667"/>
        <end position="679"/>
    </location>
</feature>
<dbReference type="AlphaFoldDB" id="A0AAN8NAV0"/>
<gene>
    <name evidence="3" type="ORF">TWF506_004548</name>
</gene>
<organism evidence="3 4">
    <name type="scientific">Arthrobotrys conoides</name>
    <dbReference type="NCBI Taxonomy" id="74498"/>
    <lineage>
        <taxon>Eukaryota</taxon>
        <taxon>Fungi</taxon>
        <taxon>Dikarya</taxon>
        <taxon>Ascomycota</taxon>
        <taxon>Pezizomycotina</taxon>
        <taxon>Orbiliomycetes</taxon>
        <taxon>Orbiliales</taxon>
        <taxon>Orbiliaceae</taxon>
        <taxon>Arthrobotrys</taxon>
    </lineage>
</organism>
<feature type="compositionally biased region" description="Pro residues" evidence="2">
    <location>
        <begin position="31"/>
        <end position="46"/>
    </location>
</feature>
<accession>A0AAN8NAV0</accession>
<reference evidence="3 4" key="1">
    <citation type="submission" date="2019-10" db="EMBL/GenBank/DDBJ databases">
        <authorList>
            <person name="Palmer J.M."/>
        </authorList>
    </citation>
    <scope>NUCLEOTIDE SEQUENCE [LARGE SCALE GENOMIC DNA]</scope>
    <source>
        <strain evidence="3 4">TWF506</strain>
    </source>
</reference>
<dbReference type="Proteomes" id="UP001307849">
    <property type="component" value="Unassembled WGS sequence"/>
</dbReference>
<name>A0AAN8NAV0_9PEZI</name>
<evidence type="ECO:0000313" key="3">
    <source>
        <dbReference type="EMBL" id="KAK6497066.1"/>
    </source>
</evidence>
<evidence type="ECO:0000256" key="1">
    <source>
        <dbReference type="SAM" id="Coils"/>
    </source>
</evidence>
<protein>
    <submittedName>
        <fullName evidence="3">Uncharacterized protein</fullName>
    </submittedName>
</protein>
<feature type="region of interest" description="Disordered" evidence="2">
    <location>
        <begin position="493"/>
        <end position="535"/>
    </location>
</feature>
<feature type="coiled-coil region" evidence="1">
    <location>
        <begin position="348"/>
        <end position="385"/>
    </location>
</feature>
<dbReference type="EMBL" id="JAVHJM010000015">
    <property type="protein sequence ID" value="KAK6497066.1"/>
    <property type="molecule type" value="Genomic_DNA"/>
</dbReference>